<evidence type="ECO:0000259" key="9">
    <source>
        <dbReference type="Pfam" id="PF00266"/>
    </source>
</evidence>
<accession>A0A1G6W8E1</accession>
<reference evidence="11" key="1">
    <citation type="submission" date="2016-10" db="EMBL/GenBank/DDBJ databases">
        <authorList>
            <person name="Varghese N."/>
            <person name="Submissions S."/>
        </authorList>
    </citation>
    <scope>NUCLEOTIDE SEQUENCE [LARGE SCALE GENOMIC DNA]</scope>
    <source>
        <strain evidence="11">DSM 25811 / CCM 8410 / LMG 26954 / E90</strain>
    </source>
</reference>
<dbReference type="Pfam" id="PF00266">
    <property type="entry name" value="Aminotran_5"/>
    <property type="match status" value="1"/>
</dbReference>
<feature type="domain" description="Aminotransferase class V" evidence="9">
    <location>
        <begin position="37"/>
        <end position="406"/>
    </location>
</feature>
<dbReference type="OrthoDB" id="9804366at2"/>
<evidence type="ECO:0000256" key="3">
    <source>
        <dbReference type="ARBA" id="ARBA00010447"/>
    </source>
</evidence>
<keyword evidence="4 8" id="KW-0808">Transferase</keyword>
<dbReference type="Proteomes" id="UP000198757">
    <property type="component" value="Unassembled WGS sequence"/>
</dbReference>
<dbReference type="GO" id="GO:0030170">
    <property type="term" value="F:pyridoxal phosphate binding"/>
    <property type="evidence" value="ECO:0007669"/>
    <property type="project" value="UniProtKB-UniRule"/>
</dbReference>
<dbReference type="InterPro" id="IPR015422">
    <property type="entry name" value="PyrdxlP-dep_Trfase_small"/>
</dbReference>
<evidence type="ECO:0000313" key="11">
    <source>
        <dbReference type="Proteomes" id="UP000198757"/>
    </source>
</evidence>
<dbReference type="InterPro" id="IPR015424">
    <property type="entry name" value="PyrdxlP-dep_Trfase"/>
</dbReference>
<organism evidence="10 11">
    <name type="scientific">Niabella drilacis (strain DSM 25811 / CCM 8410 / CCUG 62505 / LMG 26954 / E90)</name>
    <dbReference type="NCBI Taxonomy" id="1285928"/>
    <lineage>
        <taxon>Bacteria</taxon>
        <taxon>Pseudomonadati</taxon>
        <taxon>Bacteroidota</taxon>
        <taxon>Chitinophagia</taxon>
        <taxon>Chitinophagales</taxon>
        <taxon>Chitinophagaceae</taxon>
        <taxon>Niabella</taxon>
    </lineage>
</organism>
<dbReference type="InterPro" id="IPR015421">
    <property type="entry name" value="PyrdxlP-dep_Trfase_major"/>
</dbReference>
<dbReference type="GO" id="GO:0006534">
    <property type="term" value="P:cysteine metabolic process"/>
    <property type="evidence" value="ECO:0007669"/>
    <property type="project" value="UniProtKB-UniRule"/>
</dbReference>
<dbReference type="InterPro" id="IPR000192">
    <property type="entry name" value="Aminotrans_V_dom"/>
</dbReference>
<dbReference type="NCBIfam" id="TIGR01979">
    <property type="entry name" value="sufS"/>
    <property type="match status" value="1"/>
</dbReference>
<keyword evidence="10" id="KW-0456">Lyase</keyword>
<dbReference type="PANTHER" id="PTHR43586:SF8">
    <property type="entry name" value="CYSTEINE DESULFURASE 1, CHLOROPLASTIC"/>
    <property type="match status" value="1"/>
</dbReference>
<evidence type="ECO:0000256" key="8">
    <source>
        <dbReference type="RuleBase" id="RU004506"/>
    </source>
</evidence>
<dbReference type="AlphaFoldDB" id="A0A1G6W8E1"/>
<dbReference type="InterPro" id="IPR020578">
    <property type="entry name" value="Aminotrans_V_PyrdxlP_BS"/>
</dbReference>
<evidence type="ECO:0000256" key="5">
    <source>
        <dbReference type="ARBA" id="ARBA00022898"/>
    </source>
</evidence>
<evidence type="ECO:0000256" key="7">
    <source>
        <dbReference type="RuleBase" id="RU004504"/>
    </source>
</evidence>
<keyword evidence="5 8" id="KW-0663">Pyridoxal phosphate</keyword>
<dbReference type="GO" id="GO:0031071">
    <property type="term" value="F:cysteine desulfurase activity"/>
    <property type="evidence" value="ECO:0007669"/>
    <property type="project" value="UniProtKB-UniRule"/>
</dbReference>
<dbReference type="EC" id="2.8.1.7" evidence="8"/>
<dbReference type="Gene3D" id="3.40.640.10">
    <property type="entry name" value="Type I PLP-dependent aspartate aminotransferase-like (Major domain)"/>
    <property type="match status" value="1"/>
</dbReference>
<dbReference type="InterPro" id="IPR016454">
    <property type="entry name" value="Cysteine_dSase"/>
</dbReference>
<dbReference type="PROSITE" id="PS00595">
    <property type="entry name" value="AA_TRANSFER_CLASS_5"/>
    <property type="match status" value="1"/>
</dbReference>
<dbReference type="PANTHER" id="PTHR43586">
    <property type="entry name" value="CYSTEINE DESULFURASE"/>
    <property type="match status" value="1"/>
</dbReference>
<gene>
    <name evidence="10" type="ORF">SAMN04487894_11141</name>
</gene>
<protein>
    <recommendedName>
        <fullName evidence="8">Cysteine desulfurase</fullName>
        <ecNumber evidence="8">2.8.1.7</ecNumber>
    </recommendedName>
</protein>
<proteinExistence type="inferred from homology"/>
<evidence type="ECO:0000256" key="4">
    <source>
        <dbReference type="ARBA" id="ARBA00022679"/>
    </source>
</evidence>
<keyword evidence="11" id="KW-1185">Reference proteome</keyword>
<sequence length="418" mass="45990">MSNETMTAGEKNKVLDIEKIRNDFPILNRLVKGHPLVYFDNAATSQKPAAVIDALVHYYTHLNANVHRGIHTLAEEATAAFEATRDAIRGFINAAYREEIIYTKGTTEGINLVAYTWGRQQLQEGDEVIISGMEHHSNIVPWQIVCEEKKARLTVIPVTDKGELDMEAFYTLLSEKTKLVAVVHVSNALGTINPVKTIIDAAHGKGALVLVDGAQSSMHLDIDVQALDCDFFALSAHKMLGPTGAGALYGKKQILEAMPVFNGGGEMIKEVTFEKTTYNELPYKFEAGTPNIADFVAFRPAIEYINELGKENIRKHEDALLSYATEKVREIEGIKIIGEAAHKASVLSFVIDGVHPQDIGILLDNKGIAVRTGHHCAEPLMNRFCIPGTIRASFAVYNTLEEVDKLAEGLKKAIKVLK</sequence>
<dbReference type="GO" id="GO:0016829">
    <property type="term" value="F:lyase activity"/>
    <property type="evidence" value="ECO:0007669"/>
    <property type="project" value="UniProtKB-KW"/>
</dbReference>
<name>A0A1G6W8E1_NIADE</name>
<dbReference type="SUPFAM" id="SSF53383">
    <property type="entry name" value="PLP-dependent transferases"/>
    <property type="match status" value="1"/>
</dbReference>
<evidence type="ECO:0000256" key="1">
    <source>
        <dbReference type="ARBA" id="ARBA00001933"/>
    </source>
</evidence>
<evidence type="ECO:0000313" key="10">
    <source>
        <dbReference type="EMBL" id="SDD62132.1"/>
    </source>
</evidence>
<dbReference type="PIRSF" id="PIRSF005572">
    <property type="entry name" value="NifS"/>
    <property type="match status" value="1"/>
</dbReference>
<evidence type="ECO:0000256" key="2">
    <source>
        <dbReference type="ARBA" id="ARBA00002824"/>
    </source>
</evidence>
<comment type="similarity">
    <text evidence="3 8">Belongs to the class-V pyridoxal-phosphate-dependent aminotransferase family. Csd subfamily.</text>
</comment>
<comment type="function">
    <text evidence="2 8">Catalyzes the removal of elemental sulfur and selenium atoms from L-cysteine, L-cystine, L-selenocysteine, and L-selenocystine to produce L-alanine.</text>
</comment>
<comment type="cofactor">
    <cofactor evidence="1 7">
        <name>pyridoxal 5'-phosphate</name>
        <dbReference type="ChEBI" id="CHEBI:597326"/>
    </cofactor>
</comment>
<dbReference type="STRING" id="1285928.SAMN04487894_11141"/>
<dbReference type="EMBL" id="FMZO01000011">
    <property type="protein sequence ID" value="SDD62132.1"/>
    <property type="molecule type" value="Genomic_DNA"/>
</dbReference>
<dbReference type="CDD" id="cd06453">
    <property type="entry name" value="SufS_like"/>
    <property type="match status" value="1"/>
</dbReference>
<evidence type="ECO:0000256" key="6">
    <source>
        <dbReference type="ARBA" id="ARBA00050776"/>
    </source>
</evidence>
<comment type="catalytic activity">
    <reaction evidence="6 8">
        <text>(sulfur carrier)-H + L-cysteine = (sulfur carrier)-SH + L-alanine</text>
        <dbReference type="Rhea" id="RHEA:43892"/>
        <dbReference type="Rhea" id="RHEA-COMP:14737"/>
        <dbReference type="Rhea" id="RHEA-COMP:14739"/>
        <dbReference type="ChEBI" id="CHEBI:29917"/>
        <dbReference type="ChEBI" id="CHEBI:35235"/>
        <dbReference type="ChEBI" id="CHEBI:57972"/>
        <dbReference type="ChEBI" id="CHEBI:64428"/>
        <dbReference type="EC" id="2.8.1.7"/>
    </reaction>
</comment>
<dbReference type="InterPro" id="IPR010970">
    <property type="entry name" value="Cys_dSase_SufS"/>
</dbReference>
<dbReference type="Gene3D" id="3.90.1150.10">
    <property type="entry name" value="Aspartate Aminotransferase, domain 1"/>
    <property type="match status" value="1"/>
</dbReference>